<name>A0A6J3M6V6_9PEZI</name>
<evidence type="ECO:0000313" key="2">
    <source>
        <dbReference type="Proteomes" id="UP000504637"/>
    </source>
</evidence>
<feature type="domain" description="Dienelactone hydrolase" evidence="1">
    <location>
        <begin position="40"/>
        <end position="250"/>
    </location>
</feature>
<dbReference type="GeneID" id="54366243"/>
<proteinExistence type="predicted"/>
<sequence>MASTNDTHTSAACCDAPISRSASKYSARGTLHSIADTSCYISGSSDASKAIFFIYDVFGFQDPTWQGADILAAAGYLVIMPDFFDGEAAKVEWMDLPDEEKKAKLGSWMGKIADAKPHIARIHRILDAAKARYPSVQGWGAIGFCWGGKMVSLTSGSDTPWKAGVQSSPARVDAGDAAKTTIPMMMLASKDEPAGDIEAFRDALTVSKHVETFDSQIHGWMSARADLEDAVVRKEYQRGYDLALEWFAEHIR</sequence>
<dbReference type="InterPro" id="IPR002925">
    <property type="entry name" value="Dienelactn_hydro"/>
</dbReference>
<reference evidence="3" key="3">
    <citation type="submission" date="2025-08" db="UniProtKB">
        <authorList>
            <consortium name="RefSeq"/>
        </authorList>
    </citation>
    <scope>IDENTIFICATION</scope>
    <source>
        <strain evidence="3">CBS 342.82</strain>
    </source>
</reference>
<dbReference type="InterPro" id="IPR029058">
    <property type="entry name" value="AB_hydrolase_fold"/>
</dbReference>
<dbReference type="Gene3D" id="3.40.50.1820">
    <property type="entry name" value="alpha/beta hydrolase"/>
    <property type="match status" value="1"/>
</dbReference>
<reference evidence="3" key="2">
    <citation type="submission" date="2020-04" db="EMBL/GenBank/DDBJ databases">
        <authorList>
            <consortium name="NCBI Genome Project"/>
        </authorList>
    </citation>
    <scope>NUCLEOTIDE SEQUENCE</scope>
    <source>
        <strain evidence="3">CBS 342.82</strain>
    </source>
</reference>
<dbReference type="RefSeq" id="XP_033459628.1">
    <property type="nucleotide sequence ID" value="XM_033608443.1"/>
</dbReference>
<dbReference type="AlphaFoldDB" id="A0A6J3M6V6"/>
<dbReference type="PANTHER" id="PTHR47668:SF1">
    <property type="entry name" value="DIENELACTONE HYDROLASE DOMAIN-CONTAINING PROTEIN-RELATED"/>
    <property type="match status" value="1"/>
</dbReference>
<evidence type="ECO:0000259" key="1">
    <source>
        <dbReference type="Pfam" id="PF01738"/>
    </source>
</evidence>
<reference evidence="3" key="1">
    <citation type="submission" date="2020-01" db="EMBL/GenBank/DDBJ databases">
        <authorList>
            <consortium name="DOE Joint Genome Institute"/>
            <person name="Haridas S."/>
            <person name="Albert R."/>
            <person name="Binder M."/>
            <person name="Bloem J."/>
            <person name="Labutti K."/>
            <person name="Salamov A."/>
            <person name="Andreopoulos B."/>
            <person name="Baker S.E."/>
            <person name="Barry K."/>
            <person name="Bills G."/>
            <person name="Bluhm B.H."/>
            <person name="Cannon C."/>
            <person name="Castanera R."/>
            <person name="Culley D.E."/>
            <person name="Daum C."/>
            <person name="Ezra D."/>
            <person name="Gonzalez J.B."/>
            <person name="Henrissat B."/>
            <person name="Kuo A."/>
            <person name="Liang C."/>
            <person name="Lipzen A."/>
            <person name="Lutzoni F."/>
            <person name="Magnuson J."/>
            <person name="Mondo S."/>
            <person name="Nolan M."/>
            <person name="Ohm R."/>
            <person name="Pangilinan J."/>
            <person name="Park H.-J."/>
            <person name="Ramirez L."/>
            <person name="Alfaro M."/>
            <person name="Sun H."/>
            <person name="Tritt A."/>
            <person name="Yoshinaga Y."/>
            <person name="Zwiers L.-H."/>
            <person name="Turgeon B.G."/>
            <person name="Goodwin S.B."/>
            <person name="Spatafora J.W."/>
            <person name="Crous P.W."/>
            <person name="Grigoriev I.V."/>
        </authorList>
    </citation>
    <scope>NUCLEOTIDE SEQUENCE</scope>
    <source>
        <strain evidence="3">CBS 342.82</strain>
    </source>
</reference>
<dbReference type="SUPFAM" id="SSF53474">
    <property type="entry name" value="alpha/beta-Hydrolases"/>
    <property type="match status" value="1"/>
</dbReference>
<dbReference type="PANTHER" id="PTHR47668">
    <property type="entry name" value="DIENELACTONE HYDROLASE FAMILY PROTEIN (AFU_ORTHOLOGUE AFUA_6G01940)"/>
    <property type="match status" value="1"/>
</dbReference>
<keyword evidence="2" id="KW-1185">Reference proteome</keyword>
<organism evidence="3">
    <name type="scientific">Dissoconium aciculare CBS 342.82</name>
    <dbReference type="NCBI Taxonomy" id="1314786"/>
    <lineage>
        <taxon>Eukaryota</taxon>
        <taxon>Fungi</taxon>
        <taxon>Dikarya</taxon>
        <taxon>Ascomycota</taxon>
        <taxon>Pezizomycotina</taxon>
        <taxon>Dothideomycetes</taxon>
        <taxon>Dothideomycetidae</taxon>
        <taxon>Mycosphaerellales</taxon>
        <taxon>Dissoconiaceae</taxon>
        <taxon>Dissoconium</taxon>
    </lineage>
</organism>
<accession>A0A6J3M6V6</accession>
<evidence type="ECO:0000313" key="3">
    <source>
        <dbReference type="RefSeq" id="XP_033459628.1"/>
    </source>
</evidence>
<dbReference type="Pfam" id="PF01738">
    <property type="entry name" value="DLH"/>
    <property type="match status" value="1"/>
</dbReference>
<dbReference type="Proteomes" id="UP000504637">
    <property type="component" value="Unplaced"/>
</dbReference>
<gene>
    <name evidence="3" type="ORF">K489DRAFT_431279</name>
</gene>
<protein>
    <submittedName>
        <fullName evidence="3">Dienelactone hydrolase family protein-like protein</fullName>
    </submittedName>
</protein>
<dbReference type="OrthoDB" id="2147163at2759"/>
<dbReference type="GO" id="GO:0016787">
    <property type="term" value="F:hydrolase activity"/>
    <property type="evidence" value="ECO:0007669"/>
    <property type="project" value="InterPro"/>
</dbReference>